<keyword evidence="1 9" id="KW-0479">Metal-binding</keyword>
<evidence type="ECO:0000313" key="12">
    <source>
        <dbReference type="Proteomes" id="UP001293254"/>
    </source>
</evidence>
<dbReference type="GO" id="GO:0008270">
    <property type="term" value="F:zinc ion binding"/>
    <property type="evidence" value="ECO:0007669"/>
    <property type="project" value="UniProtKB-KW"/>
</dbReference>
<evidence type="ECO:0000313" key="11">
    <source>
        <dbReference type="EMBL" id="KAK4414758.1"/>
    </source>
</evidence>
<evidence type="ECO:0000256" key="3">
    <source>
        <dbReference type="ARBA" id="ARBA00022833"/>
    </source>
</evidence>
<name>A0AAE1XMV7_9LAMI</name>
<dbReference type="EMBL" id="JACGWO010000011">
    <property type="protein sequence ID" value="KAK4414758.1"/>
    <property type="molecule type" value="Genomic_DNA"/>
</dbReference>
<accession>A0AAE1XMV7</accession>
<keyword evidence="5 8" id="KW-0238">DNA-binding</keyword>
<evidence type="ECO:0000256" key="9">
    <source>
        <dbReference type="RuleBase" id="RU369094"/>
    </source>
</evidence>
<evidence type="ECO:0000256" key="8">
    <source>
        <dbReference type="PROSITE-ProRule" id="PRU00071"/>
    </source>
</evidence>
<keyword evidence="6 9" id="KW-0804">Transcription</keyword>
<reference evidence="11" key="2">
    <citation type="journal article" date="2024" name="Plant">
        <title>Genomic evolution and insights into agronomic trait innovations of Sesamum species.</title>
        <authorList>
            <person name="Miao H."/>
            <person name="Wang L."/>
            <person name="Qu L."/>
            <person name="Liu H."/>
            <person name="Sun Y."/>
            <person name="Le M."/>
            <person name="Wang Q."/>
            <person name="Wei S."/>
            <person name="Zheng Y."/>
            <person name="Lin W."/>
            <person name="Duan Y."/>
            <person name="Cao H."/>
            <person name="Xiong S."/>
            <person name="Wang X."/>
            <person name="Wei L."/>
            <person name="Li C."/>
            <person name="Ma Q."/>
            <person name="Ju M."/>
            <person name="Zhao R."/>
            <person name="Li G."/>
            <person name="Mu C."/>
            <person name="Tian Q."/>
            <person name="Mei H."/>
            <person name="Zhang T."/>
            <person name="Gao T."/>
            <person name="Zhang H."/>
        </authorList>
    </citation>
    <scope>NUCLEOTIDE SEQUENCE</scope>
    <source>
        <strain evidence="11">3651</strain>
    </source>
</reference>
<dbReference type="GO" id="GO:0005634">
    <property type="term" value="C:nucleus"/>
    <property type="evidence" value="ECO:0007669"/>
    <property type="project" value="UniProtKB-SubCell"/>
</dbReference>
<dbReference type="Pfam" id="PF02701">
    <property type="entry name" value="Zn_ribbon_Dof"/>
    <property type="match status" value="1"/>
</dbReference>
<evidence type="ECO:0000259" key="10">
    <source>
        <dbReference type="PROSITE" id="PS50884"/>
    </source>
</evidence>
<comment type="function">
    <text evidence="9">Transcription factor that binds specifically to a 5'-AA[AG]G-3' consensus core sequence.</text>
</comment>
<evidence type="ECO:0000256" key="7">
    <source>
        <dbReference type="ARBA" id="ARBA00023242"/>
    </source>
</evidence>
<dbReference type="InterPro" id="IPR045174">
    <property type="entry name" value="Dof"/>
</dbReference>
<keyword evidence="2 8" id="KW-0863">Zinc-finger</keyword>
<reference evidence="11" key="1">
    <citation type="submission" date="2020-06" db="EMBL/GenBank/DDBJ databases">
        <authorList>
            <person name="Li T."/>
            <person name="Hu X."/>
            <person name="Zhang T."/>
            <person name="Song X."/>
            <person name="Zhang H."/>
            <person name="Dai N."/>
            <person name="Sheng W."/>
            <person name="Hou X."/>
            <person name="Wei L."/>
        </authorList>
    </citation>
    <scope>NUCLEOTIDE SEQUENCE</scope>
    <source>
        <strain evidence="11">3651</strain>
        <tissue evidence="11">Leaf</tissue>
    </source>
</reference>
<organism evidence="11 12">
    <name type="scientific">Sesamum alatum</name>
    <dbReference type="NCBI Taxonomy" id="300844"/>
    <lineage>
        <taxon>Eukaryota</taxon>
        <taxon>Viridiplantae</taxon>
        <taxon>Streptophyta</taxon>
        <taxon>Embryophyta</taxon>
        <taxon>Tracheophyta</taxon>
        <taxon>Spermatophyta</taxon>
        <taxon>Magnoliopsida</taxon>
        <taxon>eudicotyledons</taxon>
        <taxon>Gunneridae</taxon>
        <taxon>Pentapetalae</taxon>
        <taxon>asterids</taxon>
        <taxon>lamiids</taxon>
        <taxon>Lamiales</taxon>
        <taxon>Pedaliaceae</taxon>
        <taxon>Sesamum</taxon>
    </lineage>
</organism>
<dbReference type="PANTHER" id="PTHR31992">
    <property type="entry name" value="DOF ZINC FINGER PROTEIN DOF1.4-RELATED"/>
    <property type="match status" value="1"/>
</dbReference>
<dbReference type="GO" id="GO:0003700">
    <property type="term" value="F:DNA-binding transcription factor activity"/>
    <property type="evidence" value="ECO:0007669"/>
    <property type="project" value="UniProtKB-UniRule"/>
</dbReference>
<comment type="subcellular location">
    <subcellularLocation>
        <location evidence="8 9">Nucleus</location>
    </subcellularLocation>
</comment>
<dbReference type="InterPro" id="IPR003851">
    <property type="entry name" value="Znf_Dof"/>
</dbReference>
<dbReference type="GO" id="GO:0003677">
    <property type="term" value="F:DNA binding"/>
    <property type="evidence" value="ECO:0007669"/>
    <property type="project" value="UniProtKB-UniRule"/>
</dbReference>
<feature type="domain" description="Dof-type" evidence="10">
    <location>
        <begin position="13"/>
        <end position="67"/>
    </location>
</feature>
<gene>
    <name evidence="11" type="ORF">Salat_2582700</name>
</gene>
<evidence type="ECO:0000256" key="5">
    <source>
        <dbReference type="ARBA" id="ARBA00023125"/>
    </source>
</evidence>
<keyword evidence="12" id="KW-1185">Reference proteome</keyword>
<protein>
    <recommendedName>
        <fullName evidence="9">Dof zinc finger protein</fullName>
    </recommendedName>
</protein>
<dbReference type="PROSITE" id="PS01361">
    <property type="entry name" value="ZF_DOF_1"/>
    <property type="match status" value="1"/>
</dbReference>
<evidence type="ECO:0000256" key="4">
    <source>
        <dbReference type="ARBA" id="ARBA00023015"/>
    </source>
</evidence>
<sequence length="283" mass="30596">MERGWKPNVEVSPACPRCGSSNTKFCYYNNYSLTQPRYFCKGCRRYWTKGGSLRNVPIGGGCRKSRRGKSIRLPADGGVGSRALARHGIESSSSNSAGPSADSSTSIDLAAVYANFLNQAPRPDHQIEAVSQLPDGIPIPPVEFPNFHMNQLSSHLPHESGFFEYGPFPDRFPGNQLLGDGNSIFLGGLEPFQKQQVTFSGNNFSSINPMVDNLPPLPGEDVGAPDGILWPGSDVILPNQFILPSTTTHEMAPAVEPAGQNSEMLNGNVSPFTALNIEAIFRS</sequence>
<keyword evidence="3 9" id="KW-0862">Zinc</keyword>
<dbReference type="Proteomes" id="UP001293254">
    <property type="component" value="Unassembled WGS sequence"/>
</dbReference>
<keyword evidence="7 8" id="KW-0539">Nucleus</keyword>
<dbReference type="AlphaFoldDB" id="A0AAE1XMV7"/>
<comment type="caution">
    <text evidence="11">The sequence shown here is derived from an EMBL/GenBank/DDBJ whole genome shotgun (WGS) entry which is preliminary data.</text>
</comment>
<dbReference type="PROSITE" id="PS50884">
    <property type="entry name" value="ZF_DOF_2"/>
    <property type="match status" value="1"/>
</dbReference>
<evidence type="ECO:0000256" key="2">
    <source>
        <dbReference type="ARBA" id="ARBA00022771"/>
    </source>
</evidence>
<proteinExistence type="predicted"/>
<evidence type="ECO:0000256" key="1">
    <source>
        <dbReference type="ARBA" id="ARBA00022723"/>
    </source>
</evidence>
<keyword evidence="4 9" id="KW-0805">Transcription regulation</keyword>
<evidence type="ECO:0000256" key="6">
    <source>
        <dbReference type="ARBA" id="ARBA00023163"/>
    </source>
</evidence>